<dbReference type="Proteomes" id="UP000256297">
    <property type="component" value="Plasmid CBM2589_p"/>
</dbReference>
<dbReference type="Proteomes" id="UP000254259">
    <property type="component" value="Plasmid CBM2636p"/>
</dbReference>
<gene>
    <name evidence="2" type="ORF">CBM2586_P70011</name>
    <name evidence="1" type="ORF">CBM2589_P60011</name>
    <name evidence="3" type="ORF">CBM2636_P10098</name>
</gene>
<geneLocation type="plasmid" evidence="4">
    <name>cbm2636p</name>
</geneLocation>
<dbReference type="EMBL" id="OFSP01000074">
    <property type="protein sequence ID" value="SOY77260.1"/>
    <property type="molecule type" value="Genomic_DNA"/>
</dbReference>
<geneLocation type="plasmid" evidence="5">
    <name>cbm2589_p</name>
</geneLocation>
<accession>A0A375CRX8</accession>
<dbReference type="Proteomes" id="UP000257016">
    <property type="component" value="Unassembled WGS sequence"/>
</dbReference>
<evidence type="ECO:0000313" key="1">
    <source>
        <dbReference type="EMBL" id="SOY77260.1"/>
    </source>
</evidence>
<organism evidence="2">
    <name type="scientific">Cupriavidus taiwanensis</name>
    <dbReference type="NCBI Taxonomy" id="164546"/>
    <lineage>
        <taxon>Bacteria</taxon>
        <taxon>Pseudomonadati</taxon>
        <taxon>Pseudomonadota</taxon>
        <taxon>Betaproteobacteria</taxon>
        <taxon>Burkholderiales</taxon>
        <taxon>Burkholderiaceae</taxon>
        <taxon>Cupriavidus</taxon>
    </lineage>
</organism>
<dbReference type="AlphaFoldDB" id="A0A375CRX8"/>
<evidence type="ECO:0000313" key="3">
    <source>
        <dbReference type="EMBL" id="SPD69187.1"/>
    </source>
</evidence>
<geneLocation type="plasmid" evidence="3">
    <name>CBM2636p</name>
</geneLocation>
<evidence type="ECO:0000313" key="5">
    <source>
        <dbReference type="Proteomes" id="UP000256297"/>
    </source>
</evidence>
<keyword evidence="3" id="KW-0614">Plasmid</keyword>
<name>A0A375CRX8_9BURK</name>
<dbReference type="EMBL" id="LT984815">
    <property type="protein sequence ID" value="SPD69187.1"/>
    <property type="molecule type" value="Genomic_DNA"/>
</dbReference>
<proteinExistence type="predicted"/>
<protein>
    <submittedName>
        <fullName evidence="2">Uncharacterized protein</fullName>
    </submittedName>
</protein>
<reference evidence="4 5" key="1">
    <citation type="submission" date="2018-01" db="EMBL/GenBank/DDBJ databases">
        <authorList>
            <person name="Clerissi C."/>
        </authorList>
    </citation>
    <scope>NUCLEOTIDE SEQUENCE</scope>
    <source>
        <strain evidence="2">Cupriavidus taiwanensis LMG 19430</strain>
        <strain evidence="1">Cupriavidus taiwanensis STM 3521</strain>
        <strain evidence="3">Cupriavidus taiwanensis SWF 66322</strain>
        <plasmid evidence="5">cbm2589_p</plasmid>
        <plasmid evidence="3">CBM2636p</plasmid>
        <plasmid evidence="4">cbm2636p</plasmid>
    </source>
</reference>
<sequence>MAYRQRRRTGPRCSPSVTAYSRLSPVTGGLCVYCLVARGYLCKLPDPWSWADRGLDEIYQDWPGERERKVFLHGVDVLRSFPKPD</sequence>
<dbReference type="EMBL" id="OFSN01000064">
    <property type="protein sequence ID" value="SOY78195.1"/>
    <property type="molecule type" value="Genomic_DNA"/>
</dbReference>
<evidence type="ECO:0000313" key="2">
    <source>
        <dbReference type="EMBL" id="SOY78195.1"/>
    </source>
</evidence>
<evidence type="ECO:0000313" key="4">
    <source>
        <dbReference type="Proteomes" id="UP000254259"/>
    </source>
</evidence>